<keyword evidence="5 10" id="KW-0732">Signal</keyword>
<dbReference type="EC" id="3.1.1.-" evidence="10"/>
<keyword evidence="3" id="KW-0624">Polysaccharide degradation</keyword>
<evidence type="ECO:0000256" key="3">
    <source>
        <dbReference type="ARBA" id="ARBA00022651"/>
    </source>
</evidence>
<proteinExistence type="inferred from homology"/>
<comment type="similarity">
    <text evidence="1 10">Belongs to the tannase family.</text>
</comment>
<dbReference type="GO" id="GO:0046872">
    <property type="term" value="F:metal ion binding"/>
    <property type="evidence" value="ECO:0007669"/>
    <property type="project" value="UniProtKB-KW"/>
</dbReference>
<feature type="signal peptide" evidence="10">
    <location>
        <begin position="1"/>
        <end position="19"/>
    </location>
</feature>
<evidence type="ECO:0000256" key="8">
    <source>
        <dbReference type="ARBA" id="ARBA00023157"/>
    </source>
</evidence>
<evidence type="ECO:0000256" key="4">
    <source>
        <dbReference type="ARBA" id="ARBA00022723"/>
    </source>
</evidence>
<dbReference type="GO" id="GO:0030600">
    <property type="term" value="F:feruloyl esterase activity"/>
    <property type="evidence" value="ECO:0007669"/>
    <property type="project" value="UniProtKB-EC"/>
</dbReference>
<dbReference type="PANTHER" id="PTHR33938:SF15">
    <property type="entry name" value="FERULOYL ESTERASE B-RELATED"/>
    <property type="match status" value="1"/>
</dbReference>
<sequence length="536" mass="58236">MMFTKWAQLLLLQVGASSAGKDPQKHKDIDGFEKQCASIASKLEVESATVYFSQFVPAGTNLSLPENNVTCGEPFQVVPVDICRVALYVATSNRSGINMETWLPSNWTGRFLSSGNGGLNGCVSYPDLAYGSSLGFASAGANNGHNGTSGGAFYNNADVVADFAYRAVHTGVVAGKKITEQFYGSPHKKSYYLGCSTGGRQGFKSAQDFPDDFDGIISGAPAISFNNLTSWSGSFVPITGPPGSPTFVPTQLWPVVHEDIMKQCDLLDGFADGILEDASICNYTANNLLCGINSNSSSCLTQEQVNTVNKIFSPLLASDGSLVYPRMQPGSEIVASFVIYTGVPFPYTEDWFRYAIYNDPSWDANKINTTDFENAARINPSDIQTWKGDLSAVQARGSKILHWHGQMDGIISSENSPRYYEHVSQTMSLAPEELDDFYRYFRVSGTGHCSGGDGASSIGQNIDSVESLDPKENILMALVDWVENGVAPDTVIGTKWVNNNKSDGVEYKRAHCKYPLRNQYKGQGDPKDIASWECVE</sequence>
<dbReference type="Proteomes" id="UP000244855">
    <property type="component" value="Unassembled WGS sequence"/>
</dbReference>
<feature type="chain" id="PRO_5015796049" description="Carboxylic ester hydrolase" evidence="10">
    <location>
        <begin position="20"/>
        <end position="536"/>
    </location>
</feature>
<reference evidence="11 12" key="1">
    <citation type="journal article" date="2018" name="Sci. Rep.">
        <title>Comparative genomics provides insights into the lifestyle and reveals functional heterogeneity of dark septate endophytic fungi.</title>
        <authorList>
            <person name="Knapp D.G."/>
            <person name="Nemeth J.B."/>
            <person name="Barry K."/>
            <person name="Hainaut M."/>
            <person name="Henrissat B."/>
            <person name="Johnson J."/>
            <person name="Kuo A."/>
            <person name="Lim J.H.P."/>
            <person name="Lipzen A."/>
            <person name="Nolan M."/>
            <person name="Ohm R.A."/>
            <person name="Tamas L."/>
            <person name="Grigoriev I.V."/>
            <person name="Spatafora J.W."/>
            <person name="Nagy L.G."/>
            <person name="Kovacs G.M."/>
        </authorList>
    </citation>
    <scope>NUCLEOTIDE SEQUENCE [LARGE SCALE GENOMIC DNA]</scope>
    <source>
        <strain evidence="11 12">DSE2036</strain>
    </source>
</reference>
<keyword evidence="8" id="KW-1015">Disulfide bond</keyword>
<keyword evidence="6 10" id="KW-0378">Hydrolase</keyword>
<dbReference type="SUPFAM" id="SSF53474">
    <property type="entry name" value="alpha/beta-Hydrolases"/>
    <property type="match status" value="1"/>
</dbReference>
<evidence type="ECO:0000256" key="6">
    <source>
        <dbReference type="ARBA" id="ARBA00022801"/>
    </source>
</evidence>
<gene>
    <name evidence="11" type="ORF">DM02DRAFT_582051</name>
</gene>
<keyword evidence="3" id="KW-0119">Carbohydrate metabolism</keyword>
<evidence type="ECO:0000256" key="5">
    <source>
        <dbReference type="ARBA" id="ARBA00022729"/>
    </source>
</evidence>
<keyword evidence="12" id="KW-1185">Reference proteome</keyword>
<evidence type="ECO:0000256" key="7">
    <source>
        <dbReference type="ARBA" id="ARBA00022837"/>
    </source>
</evidence>
<evidence type="ECO:0000313" key="12">
    <source>
        <dbReference type="Proteomes" id="UP000244855"/>
    </source>
</evidence>
<comment type="catalytic activity">
    <reaction evidence="9">
        <text>feruloyl-polysaccharide + H2O = ferulate + polysaccharide.</text>
        <dbReference type="EC" id="3.1.1.73"/>
    </reaction>
</comment>
<evidence type="ECO:0000256" key="1">
    <source>
        <dbReference type="ARBA" id="ARBA00006249"/>
    </source>
</evidence>
<dbReference type="InterPro" id="IPR029058">
    <property type="entry name" value="AB_hydrolase_fold"/>
</dbReference>
<accession>A0A2V1E894</accession>
<evidence type="ECO:0000313" key="11">
    <source>
        <dbReference type="EMBL" id="PVI06793.1"/>
    </source>
</evidence>
<dbReference type="InterPro" id="IPR011118">
    <property type="entry name" value="Tannase/feruloyl_esterase"/>
</dbReference>
<name>A0A2V1E894_9PLEO</name>
<evidence type="ECO:0000256" key="9">
    <source>
        <dbReference type="ARBA" id="ARBA00034075"/>
    </source>
</evidence>
<protein>
    <recommendedName>
        <fullName evidence="10">Carboxylic ester hydrolase</fullName>
        <ecNumber evidence="10">3.1.1.-</ecNumber>
    </recommendedName>
</protein>
<dbReference type="Gene3D" id="3.40.50.1820">
    <property type="entry name" value="alpha/beta hydrolase"/>
    <property type="match status" value="1"/>
</dbReference>
<dbReference type="OrthoDB" id="3039123at2759"/>
<keyword evidence="3" id="KW-0858">Xylan degradation</keyword>
<dbReference type="Pfam" id="PF07519">
    <property type="entry name" value="Tannase"/>
    <property type="match status" value="1"/>
</dbReference>
<keyword evidence="7" id="KW-0106">Calcium</keyword>
<organism evidence="11 12">
    <name type="scientific">Periconia macrospinosa</name>
    <dbReference type="NCBI Taxonomy" id="97972"/>
    <lineage>
        <taxon>Eukaryota</taxon>
        <taxon>Fungi</taxon>
        <taxon>Dikarya</taxon>
        <taxon>Ascomycota</taxon>
        <taxon>Pezizomycotina</taxon>
        <taxon>Dothideomycetes</taxon>
        <taxon>Pleosporomycetidae</taxon>
        <taxon>Pleosporales</taxon>
        <taxon>Massarineae</taxon>
        <taxon>Periconiaceae</taxon>
        <taxon>Periconia</taxon>
    </lineage>
</organism>
<evidence type="ECO:0000256" key="2">
    <source>
        <dbReference type="ARBA" id="ARBA00022487"/>
    </source>
</evidence>
<dbReference type="PANTHER" id="PTHR33938">
    <property type="entry name" value="FERULOYL ESTERASE B-RELATED"/>
    <property type="match status" value="1"/>
</dbReference>
<keyword evidence="4" id="KW-0479">Metal-binding</keyword>
<evidence type="ECO:0000256" key="10">
    <source>
        <dbReference type="RuleBase" id="RU361238"/>
    </source>
</evidence>
<dbReference type="AlphaFoldDB" id="A0A2V1E894"/>
<keyword evidence="2" id="KW-0719">Serine esterase</keyword>
<dbReference type="EMBL" id="KZ805307">
    <property type="protein sequence ID" value="PVI06793.1"/>
    <property type="molecule type" value="Genomic_DNA"/>
</dbReference>
<dbReference type="GO" id="GO:0045493">
    <property type="term" value="P:xylan catabolic process"/>
    <property type="evidence" value="ECO:0007669"/>
    <property type="project" value="UniProtKB-KW"/>
</dbReference>